<evidence type="ECO:0000313" key="2">
    <source>
        <dbReference type="Proteomes" id="UP000196531"/>
    </source>
</evidence>
<dbReference type="Proteomes" id="UP000196531">
    <property type="component" value="Unassembled WGS sequence"/>
</dbReference>
<organism evidence="1 2">
    <name type="scientific">Halobacteriovorax marinus</name>
    <dbReference type="NCBI Taxonomy" id="97084"/>
    <lineage>
        <taxon>Bacteria</taxon>
        <taxon>Pseudomonadati</taxon>
        <taxon>Bdellovibrionota</taxon>
        <taxon>Bacteriovoracia</taxon>
        <taxon>Bacteriovoracales</taxon>
        <taxon>Halobacteriovoraceae</taxon>
        <taxon>Halobacteriovorax</taxon>
    </lineage>
</organism>
<protein>
    <submittedName>
        <fullName evidence="1">Uncharacterized protein</fullName>
    </submittedName>
</protein>
<dbReference type="EMBL" id="MAAO01000005">
    <property type="protein sequence ID" value="OUR97948.1"/>
    <property type="molecule type" value="Genomic_DNA"/>
</dbReference>
<name>A0A1Y5FAA1_9BACT</name>
<dbReference type="AlphaFoldDB" id="A0A1Y5FAA1"/>
<evidence type="ECO:0000313" key="1">
    <source>
        <dbReference type="EMBL" id="OUR97948.1"/>
    </source>
</evidence>
<sequence length="60" mass="7336">MAEMIDIKNNFKNNYFETYRHRGTRDKNFINNKYFINYSRFSIETRNATSLININEFSTE</sequence>
<gene>
    <name evidence="1" type="ORF">A9Q84_07060</name>
</gene>
<comment type="caution">
    <text evidence="1">The sequence shown here is derived from an EMBL/GenBank/DDBJ whole genome shotgun (WGS) entry which is preliminary data.</text>
</comment>
<proteinExistence type="predicted"/>
<accession>A0A1Y5FAA1</accession>
<reference evidence="2" key="1">
    <citation type="journal article" date="2017" name="Proc. Natl. Acad. Sci. U.S.A.">
        <title>Simulation of Deepwater Horizon oil plume reveals substrate specialization within a complex community of hydrocarbon-degraders.</title>
        <authorList>
            <person name="Hu P."/>
            <person name="Dubinsky E.A."/>
            <person name="Probst A.J."/>
            <person name="Wang J."/>
            <person name="Sieber C.M.K."/>
            <person name="Tom L.M."/>
            <person name="Gardinali P."/>
            <person name="Banfield J.F."/>
            <person name="Atlas R.M."/>
            <person name="Andersen G.L."/>
        </authorList>
    </citation>
    <scope>NUCLEOTIDE SEQUENCE [LARGE SCALE GENOMIC DNA]</scope>
</reference>